<dbReference type="Proteomes" id="UP001139451">
    <property type="component" value="Unassembled WGS sequence"/>
</dbReference>
<dbReference type="InterPro" id="IPR041489">
    <property type="entry name" value="PDZ_6"/>
</dbReference>
<evidence type="ECO:0000256" key="1">
    <source>
        <dbReference type="ARBA" id="ARBA00022670"/>
    </source>
</evidence>
<keyword evidence="4 6" id="KW-0862">Zinc</keyword>
<evidence type="ECO:0000256" key="7">
    <source>
        <dbReference type="SAM" id="MobiDB-lite"/>
    </source>
</evidence>
<dbReference type="Pfam" id="PF17820">
    <property type="entry name" value="PDZ_6"/>
    <property type="match status" value="1"/>
</dbReference>
<evidence type="ECO:0000256" key="4">
    <source>
        <dbReference type="ARBA" id="ARBA00022833"/>
    </source>
</evidence>
<evidence type="ECO:0000256" key="2">
    <source>
        <dbReference type="ARBA" id="ARBA00022723"/>
    </source>
</evidence>
<evidence type="ECO:0000256" key="5">
    <source>
        <dbReference type="ARBA" id="ARBA00023049"/>
    </source>
</evidence>
<evidence type="ECO:0000313" key="10">
    <source>
        <dbReference type="EMBL" id="MCP3732891.1"/>
    </source>
</evidence>
<dbReference type="RefSeq" id="WP_254296787.1">
    <property type="nucleotide sequence ID" value="NZ_JAMLDX010000025.1"/>
</dbReference>
<dbReference type="EMBL" id="JAMLDX010000025">
    <property type="protein sequence ID" value="MCP3732891.1"/>
    <property type="molecule type" value="Genomic_DNA"/>
</dbReference>
<evidence type="ECO:0000313" key="11">
    <source>
        <dbReference type="Proteomes" id="UP001139451"/>
    </source>
</evidence>
<protein>
    <submittedName>
        <fullName evidence="10">M48 family metallopeptidase</fullName>
    </submittedName>
</protein>
<feature type="region of interest" description="Disordered" evidence="7">
    <location>
        <begin position="280"/>
        <end position="313"/>
    </location>
</feature>
<dbReference type="InterPro" id="IPR001915">
    <property type="entry name" value="Peptidase_M48"/>
</dbReference>
<dbReference type="InterPro" id="IPR036034">
    <property type="entry name" value="PDZ_sf"/>
</dbReference>
<dbReference type="GO" id="GO:0006508">
    <property type="term" value="P:proteolysis"/>
    <property type="evidence" value="ECO:0007669"/>
    <property type="project" value="UniProtKB-KW"/>
</dbReference>
<feature type="domain" description="Peptidase M48" evidence="8">
    <location>
        <begin position="216"/>
        <end position="271"/>
    </location>
</feature>
<accession>A0A9X2HR59</accession>
<keyword evidence="1 6" id="KW-0645">Protease</keyword>
<evidence type="ECO:0000256" key="6">
    <source>
        <dbReference type="RuleBase" id="RU003983"/>
    </source>
</evidence>
<dbReference type="Pfam" id="PF01435">
    <property type="entry name" value="Peptidase_M48"/>
    <property type="match status" value="1"/>
</dbReference>
<name>A0A9X2HR59_9SPHN</name>
<dbReference type="AlphaFoldDB" id="A0A9X2HR59"/>
<organism evidence="10 11">
    <name type="scientific">Sphingomonas tagetis</name>
    <dbReference type="NCBI Taxonomy" id="2949092"/>
    <lineage>
        <taxon>Bacteria</taxon>
        <taxon>Pseudomonadati</taxon>
        <taxon>Pseudomonadota</taxon>
        <taxon>Alphaproteobacteria</taxon>
        <taxon>Sphingomonadales</taxon>
        <taxon>Sphingomonadaceae</taxon>
        <taxon>Sphingomonas</taxon>
    </lineage>
</organism>
<comment type="cofactor">
    <cofactor evidence="6">
        <name>Zn(2+)</name>
        <dbReference type="ChEBI" id="CHEBI:29105"/>
    </cofactor>
    <text evidence="6">Binds 1 zinc ion per subunit.</text>
</comment>
<keyword evidence="5 6" id="KW-0482">Metalloprotease</keyword>
<keyword evidence="11" id="KW-1185">Reference proteome</keyword>
<keyword evidence="3 6" id="KW-0378">Hydrolase</keyword>
<feature type="domain" description="PDZ" evidence="9">
    <location>
        <begin position="64"/>
        <end position="92"/>
    </location>
</feature>
<comment type="caution">
    <text evidence="10">The sequence shown here is derived from an EMBL/GenBank/DDBJ whole genome shotgun (WGS) entry which is preliminary data.</text>
</comment>
<sequence>MLEALRVADLQLASIGFRLSVAGAPLCDRLEPGTGLQLHTLAQYAPPARDGIRAHFGLAGPVGVEGVVPGSPAVQAGVRADDTLMAINGTALAPAPAGEASTAQLAALHQQLAALPPTAPIDLTLSRAGRRIAVRVQPVAACFSRYELRIGNSFDARANGELVQITSKYLEAIDGDLLPAVVAHELSHNILRHRERLAAAGAEFGFASGFGRNVGLFRQTEIEADILAVHLLARARYSPHTAARFWREAGPRLMAGIVRSRSHPPLRDRIDLAVSEAARFTRPGAPPAPPPFLAKRNQPLDGDWRKLLPPSAR</sequence>
<comment type="similarity">
    <text evidence="6">Belongs to the peptidase M48 family.</text>
</comment>
<dbReference type="SUPFAM" id="SSF50156">
    <property type="entry name" value="PDZ domain-like"/>
    <property type="match status" value="1"/>
</dbReference>
<evidence type="ECO:0000259" key="9">
    <source>
        <dbReference type="Pfam" id="PF17820"/>
    </source>
</evidence>
<dbReference type="GO" id="GO:0046872">
    <property type="term" value="F:metal ion binding"/>
    <property type="evidence" value="ECO:0007669"/>
    <property type="project" value="UniProtKB-KW"/>
</dbReference>
<evidence type="ECO:0000259" key="8">
    <source>
        <dbReference type="Pfam" id="PF01435"/>
    </source>
</evidence>
<evidence type="ECO:0000256" key="3">
    <source>
        <dbReference type="ARBA" id="ARBA00022801"/>
    </source>
</evidence>
<gene>
    <name evidence="10" type="ORF">M9978_20950</name>
</gene>
<dbReference type="Gene3D" id="2.30.42.10">
    <property type="match status" value="1"/>
</dbReference>
<reference evidence="10" key="1">
    <citation type="submission" date="2022-05" db="EMBL/GenBank/DDBJ databases">
        <title>Sphingomonas sp. strain MG17 Genome sequencing and assembly.</title>
        <authorList>
            <person name="Kim I."/>
        </authorList>
    </citation>
    <scope>NUCLEOTIDE SEQUENCE</scope>
    <source>
        <strain evidence="10">MG17</strain>
    </source>
</reference>
<proteinExistence type="inferred from homology"/>
<keyword evidence="2" id="KW-0479">Metal-binding</keyword>
<dbReference type="GO" id="GO:0004222">
    <property type="term" value="F:metalloendopeptidase activity"/>
    <property type="evidence" value="ECO:0007669"/>
    <property type="project" value="InterPro"/>
</dbReference>